<dbReference type="EMBL" id="VAFL01000005">
    <property type="protein sequence ID" value="TKW67037.1"/>
    <property type="molecule type" value="Genomic_DNA"/>
</dbReference>
<dbReference type="InterPro" id="IPR023584">
    <property type="entry name" value="Ribosome_recyc_fac_dom"/>
</dbReference>
<feature type="domain" description="Ribosome recycling factor" evidence="7">
    <location>
        <begin position="23"/>
        <end position="185"/>
    </location>
</feature>
<evidence type="ECO:0000313" key="9">
    <source>
        <dbReference type="Proteomes" id="UP000315344"/>
    </source>
</evidence>
<organism evidence="8 9">
    <name type="scientific">Paracoccus denitrificans</name>
    <dbReference type="NCBI Taxonomy" id="266"/>
    <lineage>
        <taxon>Bacteria</taxon>
        <taxon>Pseudomonadati</taxon>
        <taxon>Pseudomonadota</taxon>
        <taxon>Alphaproteobacteria</taxon>
        <taxon>Rhodobacterales</taxon>
        <taxon>Paracoccaceae</taxon>
        <taxon>Paracoccus</taxon>
    </lineage>
</organism>
<dbReference type="FunFam" id="3.30.1360.40:FF:000001">
    <property type="entry name" value="Ribosome-recycling factor"/>
    <property type="match status" value="1"/>
</dbReference>
<dbReference type="GO" id="GO:0005829">
    <property type="term" value="C:cytosol"/>
    <property type="evidence" value="ECO:0007669"/>
    <property type="project" value="GOC"/>
</dbReference>
<proteinExistence type="inferred from homology"/>
<protein>
    <recommendedName>
        <fullName evidence="6">Ribosome-recycling factor</fullName>
        <shortName evidence="6">RRF</shortName>
    </recommendedName>
    <alternativeName>
        <fullName evidence="6">Ribosome-releasing factor</fullName>
    </alternativeName>
</protein>
<dbReference type="Proteomes" id="UP000315344">
    <property type="component" value="Unassembled WGS sequence"/>
</dbReference>
<accession>A0A533I948</accession>
<evidence type="ECO:0000259" key="7">
    <source>
        <dbReference type="Pfam" id="PF01765"/>
    </source>
</evidence>
<dbReference type="NCBIfam" id="TIGR00496">
    <property type="entry name" value="frr"/>
    <property type="match status" value="1"/>
</dbReference>
<dbReference type="PANTHER" id="PTHR20982:SF3">
    <property type="entry name" value="MITOCHONDRIAL RIBOSOME RECYCLING FACTOR PSEUDO 1"/>
    <property type="match status" value="1"/>
</dbReference>
<dbReference type="FunFam" id="1.10.132.20:FF:000001">
    <property type="entry name" value="Ribosome-recycling factor"/>
    <property type="match status" value="1"/>
</dbReference>
<evidence type="ECO:0000256" key="1">
    <source>
        <dbReference type="ARBA" id="ARBA00004496"/>
    </source>
</evidence>
<evidence type="ECO:0000256" key="3">
    <source>
        <dbReference type="ARBA" id="ARBA00022490"/>
    </source>
</evidence>
<comment type="similarity">
    <text evidence="2 6">Belongs to the RRF family.</text>
</comment>
<dbReference type="SUPFAM" id="SSF55194">
    <property type="entry name" value="Ribosome recycling factor, RRF"/>
    <property type="match status" value="1"/>
</dbReference>
<sequence>MSDEIDIDTDDLERRMTGAMESLRHEFGSLRTGRASASMVEPIMVDAYGSPTPINQIGTVNVPEPRMVTINVWDKALVGKAEKAIRESGLGINPQLNGTIIMLPIPELNEERRRELTKVAAQYAENARVAVRNVRRDGMDQIKKAKAAGMSEDDQKLWEDEVQSLTNRMIAKVDEALEVKQAEIMQV</sequence>
<evidence type="ECO:0000256" key="2">
    <source>
        <dbReference type="ARBA" id="ARBA00005912"/>
    </source>
</evidence>
<dbReference type="Gene3D" id="3.30.1360.40">
    <property type="match status" value="1"/>
</dbReference>
<dbReference type="HAMAP" id="MF_00040">
    <property type="entry name" value="RRF"/>
    <property type="match status" value="1"/>
</dbReference>
<evidence type="ECO:0000313" key="8">
    <source>
        <dbReference type="EMBL" id="TKW67037.1"/>
    </source>
</evidence>
<gene>
    <name evidence="6" type="primary">frr</name>
    <name evidence="8" type="ORF">DI616_08180</name>
</gene>
<comment type="subcellular location">
    <subcellularLocation>
        <location evidence="1 6">Cytoplasm</location>
    </subcellularLocation>
</comment>
<dbReference type="Gene3D" id="1.10.132.20">
    <property type="entry name" value="Ribosome-recycling factor"/>
    <property type="match status" value="1"/>
</dbReference>
<evidence type="ECO:0000256" key="4">
    <source>
        <dbReference type="ARBA" id="ARBA00022917"/>
    </source>
</evidence>
<name>A0A533I948_PARDE</name>
<dbReference type="InterPro" id="IPR002661">
    <property type="entry name" value="Ribosome_recyc_fac"/>
</dbReference>
<dbReference type="AlphaFoldDB" id="A0A533I948"/>
<reference evidence="8 9" key="1">
    <citation type="journal article" date="2017" name="Nat. Commun.">
        <title>In situ click chemistry generation of cyclooxygenase-2 inhibitors.</title>
        <authorList>
            <person name="Bhardwaj A."/>
            <person name="Kaur J."/>
            <person name="Wuest M."/>
            <person name="Wuest F."/>
        </authorList>
    </citation>
    <scope>NUCLEOTIDE SEQUENCE [LARGE SCALE GENOMIC DNA]</scope>
    <source>
        <strain evidence="8">S2_012_000_R3_94</strain>
    </source>
</reference>
<comment type="function">
    <text evidence="5 6">Responsible for the release of ribosomes from messenger RNA at the termination of protein biosynthesis. May increase the efficiency of translation by recycling ribosomes from one round of translation to another.</text>
</comment>
<evidence type="ECO:0000256" key="5">
    <source>
        <dbReference type="ARBA" id="ARBA00025050"/>
    </source>
</evidence>
<dbReference type="CDD" id="cd00520">
    <property type="entry name" value="RRF"/>
    <property type="match status" value="1"/>
</dbReference>
<dbReference type="PANTHER" id="PTHR20982">
    <property type="entry name" value="RIBOSOME RECYCLING FACTOR"/>
    <property type="match status" value="1"/>
</dbReference>
<keyword evidence="4 6" id="KW-0648">Protein biosynthesis</keyword>
<dbReference type="GO" id="GO:0002184">
    <property type="term" value="P:cytoplasmic translational termination"/>
    <property type="evidence" value="ECO:0007669"/>
    <property type="project" value="TreeGrafter"/>
</dbReference>
<dbReference type="InterPro" id="IPR036191">
    <property type="entry name" value="RRF_sf"/>
</dbReference>
<comment type="caution">
    <text evidence="8">The sequence shown here is derived from an EMBL/GenBank/DDBJ whole genome shotgun (WGS) entry which is preliminary data.</text>
</comment>
<evidence type="ECO:0000256" key="6">
    <source>
        <dbReference type="HAMAP-Rule" id="MF_00040"/>
    </source>
</evidence>
<dbReference type="GO" id="GO:0043023">
    <property type="term" value="F:ribosomal large subunit binding"/>
    <property type="evidence" value="ECO:0007669"/>
    <property type="project" value="TreeGrafter"/>
</dbReference>
<keyword evidence="3 6" id="KW-0963">Cytoplasm</keyword>
<dbReference type="Pfam" id="PF01765">
    <property type="entry name" value="RRF"/>
    <property type="match status" value="1"/>
</dbReference>